<reference evidence="3" key="1">
    <citation type="submission" date="2022-04" db="EMBL/GenBank/DDBJ databases">
        <title>Complete genome of Methanoplanus endosymbiosus DSM 3599.</title>
        <authorList>
            <person name="Chen S.-C."/>
            <person name="You Y.-T."/>
            <person name="Zhou Y.-Z."/>
            <person name="Lai M.-C."/>
        </authorList>
    </citation>
    <scope>NUCLEOTIDE SEQUENCE</scope>
    <source>
        <strain evidence="3">DSM 3599</strain>
    </source>
</reference>
<evidence type="ECO:0000259" key="2">
    <source>
        <dbReference type="Pfam" id="PF25264"/>
    </source>
</evidence>
<evidence type="ECO:0000313" key="3">
    <source>
        <dbReference type="EMBL" id="UUX91404.1"/>
    </source>
</evidence>
<dbReference type="Pfam" id="PF25263">
    <property type="entry name" value="DUF7863"/>
    <property type="match status" value="1"/>
</dbReference>
<dbReference type="InterPro" id="IPR057186">
    <property type="entry name" value="DUF7864"/>
</dbReference>
<dbReference type="InterPro" id="IPR057185">
    <property type="entry name" value="DUF7863"/>
</dbReference>
<dbReference type="NCBIfam" id="NF033445">
    <property type="entry name" value="BREX_PglZ_4"/>
    <property type="match status" value="1"/>
</dbReference>
<dbReference type="Pfam" id="PF25264">
    <property type="entry name" value="DUF7864"/>
    <property type="match status" value="1"/>
</dbReference>
<dbReference type="EMBL" id="CP096115">
    <property type="protein sequence ID" value="UUX91404.1"/>
    <property type="molecule type" value="Genomic_DNA"/>
</dbReference>
<sequence>MNYQTYEELFERITQSPATRSETIIVNVNSHENYTNLVNNFLEKKQVQLSNYVKGDQYPDLLQCYAEIEKSENTTLVYGFSQHMMMISEKERREIWSNILNNIKLSTTPQHRVIFLFYQMEDVLAKKIYDDLRLNERIFLLKDVRSDPTGNVFLISNSVEVESSNSERIFSGYNQYLQEVEINPATNITVVTKFTHDPYSERLIQVTLIPSAYKYLVVKKQFPKSIPESVGTADNWLTLVKDIKGIASVTTYFSSIFKGQMSKSLLGEWNDLESPQKKWYAWLHMKLLSLKDINYTSCFEEYIQYVLSLSNSVDKLIHEYYFGILKISPNDPCYQTYYNERKKGLKDLNNNLILSEYCEEVSHYGETMIYYLTDTSDYEKKLILEWISGKTSFDSETLGLIKLTYPDLWIYLKEYSVPLDISDHNIYTKYFQAYKEQKVQNRLDPLFCKEVNTIANVKEGERPYYSLSTREAAFEKLDVQNTPVYFIDCLGAEYLSFIEAFCDKNKLSCSVQLVTAKFPTETEYNTEFRNKKGMDLTEMRELDQLKHKGIETYSGDNPILPYYLIKELDILRKYLNSILQTVQKNQKVVIVTDHGSSRLCVLSKQSCDNDYSYDGDAKNAKRRYCENMSGDISNPHLLRDGNYCVWANYNQFTVRGPPPKWELHGGATIEEVVIPLIEISKDNTKIKLICKTNEIKLKVDQIPIVEFVTIPKCQSVVFVVEKETYSCNTSDNGSEWICVLPKNIKTGTYTGIVRTNEKNVGELSFSITKGLKKKSFDL</sequence>
<accession>A0A9E7PLZ6</accession>
<organism evidence="3 4">
    <name type="scientific">Methanoplanus endosymbiosus</name>
    <dbReference type="NCBI Taxonomy" id="33865"/>
    <lineage>
        <taxon>Archaea</taxon>
        <taxon>Methanobacteriati</taxon>
        <taxon>Methanobacteriota</taxon>
        <taxon>Stenosarchaea group</taxon>
        <taxon>Methanomicrobia</taxon>
        <taxon>Methanomicrobiales</taxon>
        <taxon>Methanomicrobiaceae</taxon>
        <taxon>Methanoplanus</taxon>
    </lineage>
</organism>
<feature type="domain" description="DUF7864" evidence="2">
    <location>
        <begin position="8"/>
        <end position="192"/>
    </location>
</feature>
<dbReference type="GeneID" id="74307720"/>
<feature type="domain" description="DUF7863" evidence="1">
    <location>
        <begin position="224"/>
        <end position="388"/>
    </location>
</feature>
<keyword evidence="4" id="KW-1185">Reference proteome</keyword>
<gene>
    <name evidence="3" type="primary">pglZ</name>
    <name evidence="3" type="ORF">L6E24_08420</name>
</gene>
<evidence type="ECO:0000259" key="1">
    <source>
        <dbReference type="Pfam" id="PF25263"/>
    </source>
</evidence>
<protein>
    <submittedName>
        <fullName evidence="3">BREX-4 system phosphatase PglZ</fullName>
    </submittedName>
</protein>
<dbReference type="RefSeq" id="WP_257741558.1">
    <property type="nucleotide sequence ID" value="NZ_CP096115.1"/>
</dbReference>
<proteinExistence type="predicted"/>
<evidence type="ECO:0000313" key="4">
    <source>
        <dbReference type="Proteomes" id="UP001060368"/>
    </source>
</evidence>
<dbReference type="AlphaFoldDB" id="A0A9E7PLZ6"/>
<dbReference type="KEGG" id="mend:L6E24_08420"/>
<name>A0A9E7PLZ6_9EURY</name>
<dbReference type="Proteomes" id="UP001060368">
    <property type="component" value="Chromosome"/>
</dbReference>